<comment type="catalytic activity">
    <reaction evidence="11">
        <text>ATP + H2O = ADP + phosphate + H(+)</text>
        <dbReference type="Rhea" id="RHEA:13065"/>
        <dbReference type="ChEBI" id="CHEBI:15377"/>
        <dbReference type="ChEBI" id="CHEBI:15378"/>
        <dbReference type="ChEBI" id="CHEBI:30616"/>
        <dbReference type="ChEBI" id="CHEBI:43474"/>
        <dbReference type="ChEBI" id="CHEBI:456216"/>
    </reaction>
    <physiologicalReaction direction="left-to-right" evidence="11">
        <dbReference type="Rhea" id="RHEA:13066"/>
    </physiologicalReaction>
</comment>
<evidence type="ECO:0000313" key="15">
    <source>
        <dbReference type="EMBL" id="KIJ34810.1"/>
    </source>
</evidence>
<keyword evidence="4" id="KW-0547">Nucleotide-binding</keyword>
<dbReference type="AlphaFoldDB" id="A0A0C9VBE5"/>
<dbReference type="Pfam" id="PF00004">
    <property type="entry name" value="AAA"/>
    <property type="match status" value="2"/>
</dbReference>
<feature type="domain" description="AAA+ ATPase" evidence="13">
    <location>
        <begin position="267"/>
        <end position="420"/>
    </location>
</feature>
<accession>A0A0C9VBE5</accession>
<evidence type="ECO:0000256" key="6">
    <source>
        <dbReference type="ARBA" id="ARBA00022801"/>
    </source>
</evidence>
<dbReference type="Proteomes" id="UP000054279">
    <property type="component" value="Unassembled WGS sequence"/>
</dbReference>
<dbReference type="Gene3D" id="3.40.50.300">
    <property type="entry name" value="P-loop containing nucleotide triphosphate hydrolases"/>
    <property type="match status" value="1"/>
</dbReference>
<evidence type="ECO:0000256" key="1">
    <source>
        <dbReference type="ARBA" id="ARBA00004434"/>
    </source>
</evidence>
<dbReference type="InterPro" id="IPR027417">
    <property type="entry name" value="P-loop_NTPase"/>
</dbReference>
<dbReference type="SMART" id="SM01024">
    <property type="entry name" value="BCS1_N"/>
    <property type="match status" value="1"/>
</dbReference>
<keyword evidence="5" id="KW-0999">Mitochondrion inner membrane</keyword>
<evidence type="ECO:0000259" key="13">
    <source>
        <dbReference type="SMART" id="SM00382"/>
    </source>
</evidence>
<keyword evidence="16" id="KW-1185">Reference proteome</keyword>
<name>A0A0C9VBE5_SPHS4</name>
<keyword evidence="8" id="KW-1133">Transmembrane helix</keyword>
<evidence type="ECO:0000256" key="3">
    <source>
        <dbReference type="ARBA" id="ARBA00022692"/>
    </source>
</evidence>
<evidence type="ECO:0000256" key="7">
    <source>
        <dbReference type="ARBA" id="ARBA00022840"/>
    </source>
</evidence>
<feature type="region of interest" description="Disordered" evidence="12">
    <location>
        <begin position="557"/>
        <end position="606"/>
    </location>
</feature>
<gene>
    <name evidence="15" type="ORF">M422DRAFT_262996</name>
</gene>
<evidence type="ECO:0000256" key="5">
    <source>
        <dbReference type="ARBA" id="ARBA00022792"/>
    </source>
</evidence>
<dbReference type="InterPro" id="IPR014851">
    <property type="entry name" value="BCS1_N"/>
</dbReference>
<dbReference type="SMART" id="SM00382">
    <property type="entry name" value="AAA"/>
    <property type="match status" value="1"/>
</dbReference>
<proteinExistence type="inferred from homology"/>
<dbReference type="GO" id="GO:0016887">
    <property type="term" value="F:ATP hydrolysis activity"/>
    <property type="evidence" value="ECO:0007669"/>
    <property type="project" value="InterPro"/>
</dbReference>
<evidence type="ECO:0000256" key="4">
    <source>
        <dbReference type="ARBA" id="ARBA00022741"/>
    </source>
</evidence>
<dbReference type="GO" id="GO:0005524">
    <property type="term" value="F:ATP binding"/>
    <property type="evidence" value="ECO:0007669"/>
    <property type="project" value="UniProtKB-KW"/>
</dbReference>
<dbReference type="InterPro" id="IPR003959">
    <property type="entry name" value="ATPase_AAA_core"/>
</dbReference>
<dbReference type="Pfam" id="PF08740">
    <property type="entry name" value="BCS1_N"/>
    <property type="match status" value="1"/>
</dbReference>
<feature type="compositionally biased region" description="Pro residues" evidence="12">
    <location>
        <begin position="579"/>
        <end position="594"/>
    </location>
</feature>
<dbReference type="PANTHER" id="PTHR23070">
    <property type="entry name" value="BCS1 AAA-TYPE ATPASE"/>
    <property type="match status" value="1"/>
</dbReference>
<evidence type="ECO:0000256" key="12">
    <source>
        <dbReference type="SAM" id="MobiDB-lite"/>
    </source>
</evidence>
<dbReference type="InterPro" id="IPR003593">
    <property type="entry name" value="AAA+_ATPase"/>
</dbReference>
<dbReference type="GO" id="GO:0005743">
    <property type="term" value="C:mitochondrial inner membrane"/>
    <property type="evidence" value="ECO:0007669"/>
    <property type="project" value="UniProtKB-SubCell"/>
</dbReference>
<sequence>MPWLGVLNWVATLFGLSVNFAALATNPIIYDSFKLIMLGSVIETGRRIFRWILSLFTFRYSVSGEFKSGDPTYEWLVSYLTKNNVWRMPHDFTVESKSTRRKWRVEGSTQEAHVDYVPSYTVSQFFRWRGYIVEVTQPHTAMPAGYPGMWAPPDMDYDDHQYNSRRARHPGVLTLKLYTRNQKALFRFVEHCRLTYQETSKRLVTIHSQGKEHVGGRGGWRWGTAQTKNRRSIDSLLLDGNTVQELLNDAKEFLEVEDWYIKAGIPHRRGYMLYGPPGTGKTSTVYTVAGELGLDIYYLSLSSYGLDDNMLAQAVASLPHRCILLIEDIDCAFPPRTDGIEEEPQPNSYPTVWPSSPYAPGPIWPTRSQVTFSGLLNVLDGIGSEEGKIFFATTNHLERLDPALLRPGRIDRRIEYKYASRQQARALYMRFFPAERFSTESKDLNDSDRPKPTSRFALQYVDNVEELADIFSAHIPEYEFSVAELQGFLLDHKARPLDAADKIQRWVGEELDTRKQKALKQQEQKNKMEAMKIDNQMNFNNAFMAGLGAYGNGLPMVPQPPMPHPRAPELQNGNVMPAPSTPPAPAPGVLPPSPNDSAPESTDPSR</sequence>
<evidence type="ECO:0000256" key="10">
    <source>
        <dbReference type="ARBA" id="ARBA00023136"/>
    </source>
</evidence>
<keyword evidence="9" id="KW-0496">Mitochondrion</keyword>
<evidence type="ECO:0000256" key="8">
    <source>
        <dbReference type="ARBA" id="ARBA00022989"/>
    </source>
</evidence>
<reference evidence="15 16" key="1">
    <citation type="submission" date="2014-06" db="EMBL/GenBank/DDBJ databases">
        <title>Evolutionary Origins and Diversification of the Mycorrhizal Mutualists.</title>
        <authorList>
            <consortium name="DOE Joint Genome Institute"/>
            <consortium name="Mycorrhizal Genomics Consortium"/>
            <person name="Kohler A."/>
            <person name="Kuo A."/>
            <person name="Nagy L.G."/>
            <person name="Floudas D."/>
            <person name="Copeland A."/>
            <person name="Barry K.W."/>
            <person name="Cichocki N."/>
            <person name="Veneault-Fourrey C."/>
            <person name="LaButti K."/>
            <person name="Lindquist E.A."/>
            <person name="Lipzen A."/>
            <person name="Lundell T."/>
            <person name="Morin E."/>
            <person name="Murat C."/>
            <person name="Riley R."/>
            <person name="Ohm R."/>
            <person name="Sun H."/>
            <person name="Tunlid A."/>
            <person name="Henrissat B."/>
            <person name="Grigoriev I.V."/>
            <person name="Hibbett D.S."/>
            <person name="Martin F."/>
        </authorList>
    </citation>
    <scope>NUCLEOTIDE SEQUENCE [LARGE SCALE GENOMIC DNA]</scope>
    <source>
        <strain evidence="15 16">SS14</strain>
    </source>
</reference>
<comment type="similarity">
    <text evidence="2">Belongs to the AAA ATPase family. BCS1 subfamily.</text>
</comment>
<dbReference type="SUPFAM" id="SSF52540">
    <property type="entry name" value="P-loop containing nucleoside triphosphate hydrolases"/>
    <property type="match status" value="1"/>
</dbReference>
<dbReference type="HOGENOM" id="CLU_010189_3_2_1"/>
<evidence type="ECO:0000313" key="16">
    <source>
        <dbReference type="Proteomes" id="UP000054279"/>
    </source>
</evidence>
<dbReference type="EMBL" id="KN837195">
    <property type="protein sequence ID" value="KIJ34810.1"/>
    <property type="molecule type" value="Genomic_DNA"/>
</dbReference>
<feature type="domain" description="BCS1 N-terminal" evidence="14">
    <location>
        <begin position="36"/>
        <end position="236"/>
    </location>
</feature>
<dbReference type="InterPro" id="IPR050747">
    <property type="entry name" value="Mitochondrial_chaperone_BCS1"/>
</dbReference>
<keyword evidence="7" id="KW-0067">ATP-binding</keyword>
<feature type="compositionally biased region" description="Polar residues" evidence="12">
    <location>
        <begin position="595"/>
        <end position="606"/>
    </location>
</feature>
<organism evidence="15 16">
    <name type="scientific">Sphaerobolus stellatus (strain SS14)</name>
    <dbReference type="NCBI Taxonomy" id="990650"/>
    <lineage>
        <taxon>Eukaryota</taxon>
        <taxon>Fungi</taxon>
        <taxon>Dikarya</taxon>
        <taxon>Basidiomycota</taxon>
        <taxon>Agaricomycotina</taxon>
        <taxon>Agaricomycetes</taxon>
        <taxon>Phallomycetidae</taxon>
        <taxon>Geastrales</taxon>
        <taxon>Sphaerobolaceae</taxon>
        <taxon>Sphaerobolus</taxon>
    </lineage>
</organism>
<dbReference type="OrthoDB" id="10251412at2759"/>
<dbReference type="Pfam" id="PF25426">
    <property type="entry name" value="AAA_lid_BCS1"/>
    <property type="match status" value="1"/>
</dbReference>
<evidence type="ECO:0000256" key="11">
    <source>
        <dbReference type="ARBA" id="ARBA00048778"/>
    </source>
</evidence>
<keyword evidence="10" id="KW-0472">Membrane</keyword>
<evidence type="ECO:0008006" key="17">
    <source>
        <dbReference type="Google" id="ProtNLM"/>
    </source>
</evidence>
<evidence type="ECO:0000256" key="9">
    <source>
        <dbReference type="ARBA" id="ARBA00023128"/>
    </source>
</evidence>
<protein>
    <recommendedName>
        <fullName evidence="17">P-loop containing nucleoside triphosphate hydrolase protein</fullName>
    </recommendedName>
</protein>
<keyword evidence="6" id="KW-0378">Hydrolase</keyword>
<evidence type="ECO:0000256" key="2">
    <source>
        <dbReference type="ARBA" id="ARBA00007448"/>
    </source>
</evidence>
<evidence type="ECO:0000259" key="14">
    <source>
        <dbReference type="SMART" id="SM01024"/>
    </source>
</evidence>
<comment type="subcellular location">
    <subcellularLocation>
        <location evidence="1">Mitochondrion inner membrane</location>
        <topology evidence="1">Single-pass membrane protein</topology>
    </subcellularLocation>
</comment>
<dbReference type="InterPro" id="IPR057495">
    <property type="entry name" value="AAA_lid_BCS1"/>
</dbReference>
<keyword evidence="3" id="KW-0812">Transmembrane</keyword>